<keyword evidence="2" id="KW-0732">Signal</keyword>
<feature type="signal peptide" evidence="2">
    <location>
        <begin position="1"/>
        <end position="38"/>
    </location>
</feature>
<evidence type="ECO:0000313" key="4">
    <source>
        <dbReference type="Proteomes" id="UP000092993"/>
    </source>
</evidence>
<dbReference type="AlphaFoldDB" id="A0A1C7LNY6"/>
<keyword evidence="1" id="KW-0472">Membrane</keyword>
<feature type="chain" id="PRO_5008888712" evidence="2">
    <location>
        <begin position="39"/>
        <end position="222"/>
    </location>
</feature>
<feature type="transmembrane region" description="Helical" evidence="1">
    <location>
        <begin position="193"/>
        <end position="212"/>
    </location>
</feature>
<name>A0A1C7LNY6_GRIFR</name>
<reference evidence="3 4" key="1">
    <citation type="submission" date="2016-03" db="EMBL/GenBank/DDBJ databases">
        <title>Whole genome sequencing of Grifola frondosa 9006-11.</title>
        <authorList>
            <person name="Min B."/>
            <person name="Park H."/>
            <person name="Kim J.-G."/>
            <person name="Cho H."/>
            <person name="Oh Y.-L."/>
            <person name="Kong W.-S."/>
            <person name="Choi I.-G."/>
        </authorList>
    </citation>
    <scope>NUCLEOTIDE SEQUENCE [LARGE SCALE GENOMIC DNA]</scope>
    <source>
        <strain evidence="3 4">9006-11</strain>
    </source>
</reference>
<dbReference type="EMBL" id="LUGG01000038">
    <property type="protein sequence ID" value="OBZ65936.1"/>
    <property type="molecule type" value="Genomic_DNA"/>
</dbReference>
<keyword evidence="1" id="KW-1133">Transmembrane helix</keyword>
<sequence length="222" mass="24365">MPFSGLSILSLRLLSTFVLLDTARFALLSCLCPGIVFGRPQIPAAYDDRTIDPLQIKPIALDSARSSLWIHGRRIELFLRPFLARICPSLDLFVAKQINSCNVPFPALYSIQGGAASLGVSDFFLIDAVSRLVILHDADEIVTPVDQAQLLLVLKYANNCLAASQLCNVRSLKPRSDPAAIILGRKIDAFTDMAFFILWTLIPAAFLIWRAGTPMGRPSPRA</sequence>
<evidence type="ECO:0000256" key="1">
    <source>
        <dbReference type="SAM" id="Phobius"/>
    </source>
</evidence>
<keyword evidence="1" id="KW-0812">Transmembrane</keyword>
<evidence type="ECO:0000313" key="3">
    <source>
        <dbReference type="EMBL" id="OBZ65936.1"/>
    </source>
</evidence>
<gene>
    <name evidence="3" type="ORF">A0H81_14063</name>
</gene>
<protein>
    <submittedName>
        <fullName evidence="3">Uncharacterized protein</fullName>
    </submittedName>
</protein>
<organism evidence="3 4">
    <name type="scientific">Grifola frondosa</name>
    <name type="common">Maitake</name>
    <name type="synonym">Polyporus frondosus</name>
    <dbReference type="NCBI Taxonomy" id="5627"/>
    <lineage>
        <taxon>Eukaryota</taxon>
        <taxon>Fungi</taxon>
        <taxon>Dikarya</taxon>
        <taxon>Basidiomycota</taxon>
        <taxon>Agaricomycotina</taxon>
        <taxon>Agaricomycetes</taxon>
        <taxon>Polyporales</taxon>
        <taxon>Grifolaceae</taxon>
        <taxon>Grifola</taxon>
    </lineage>
</organism>
<keyword evidence="4" id="KW-1185">Reference proteome</keyword>
<dbReference type="Proteomes" id="UP000092993">
    <property type="component" value="Unassembled WGS sequence"/>
</dbReference>
<proteinExistence type="predicted"/>
<comment type="caution">
    <text evidence="3">The sequence shown here is derived from an EMBL/GenBank/DDBJ whole genome shotgun (WGS) entry which is preliminary data.</text>
</comment>
<evidence type="ECO:0000256" key="2">
    <source>
        <dbReference type="SAM" id="SignalP"/>
    </source>
</evidence>
<accession>A0A1C7LNY6</accession>